<accession>A0A511VZW8</accession>
<dbReference type="PANTHER" id="PTHR20858:SF19">
    <property type="entry name" value="PYRIDOXINE KINASE"/>
    <property type="match status" value="1"/>
</dbReference>
<keyword evidence="5" id="KW-0547">Nucleotide-binding</keyword>
<evidence type="ECO:0000256" key="13">
    <source>
        <dbReference type="ARBA" id="ARBA00049293"/>
    </source>
</evidence>
<dbReference type="Pfam" id="PF08543">
    <property type="entry name" value="Phos_pyr_kin"/>
    <property type="match status" value="1"/>
</dbReference>
<evidence type="ECO:0000259" key="14">
    <source>
        <dbReference type="Pfam" id="PF08543"/>
    </source>
</evidence>
<evidence type="ECO:0000256" key="8">
    <source>
        <dbReference type="ARBA" id="ARBA00022842"/>
    </source>
</evidence>
<comment type="catalytic activity">
    <reaction evidence="13">
        <text>pyridoxal + ATP = pyridoxal 5'-phosphate + ADP + H(+)</text>
        <dbReference type="Rhea" id="RHEA:10224"/>
        <dbReference type="ChEBI" id="CHEBI:15378"/>
        <dbReference type="ChEBI" id="CHEBI:17310"/>
        <dbReference type="ChEBI" id="CHEBI:30616"/>
        <dbReference type="ChEBI" id="CHEBI:456216"/>
        <dbReference type="ChEBI" id="CHEBI:597326"/>
        <dbReference type="EC" id="2.7.1.35"/>
    </reaction>
</comment>
<dbReference type="GO" id="GO:0008478">
    <property type="term" value="F:pyridoxal kinase activity"/>
    <property type="evidence" value="ECO:0007669"/>
    <property type="project" value="UniProtKB-EC"/>
</dbReference>
<comment type="similarity">
    <text evidence="1">Belongs to the ThiD family.</text>
</comment>
<evidence type="ECO:0000256" key="2">
    <source>
        <dbReference type="ARBA" id="ARBA00012104"/>
    </source>
</evidence>
<keyword evidence="3" id="KW-0808">Transferase</keyword>
<keyword evidence="7" id="KW-0067">ATP-binding</keyword>
<dbReference type="FunFam" id="3.40.1190.20:FF:000003">
    <property type="entry name" value="Phosphomethylpyrimidine kinase ThiD"/>
    <property type="match status" value="1"/>
</dbReference>
<organism evidence="15 16">
    <name type="scientific">Alkalibacillus haloalkaliphilus</name>
    <dbReference type="NCBI Taxonomy" id="94136"/>
    <lineage>
        <taxon>Bacteria</taxon>
        <taxon>Bacillati</taxon>
        <taxon>Bacillota</taxon>
        <taxon>Bacilli</taxon>
        <taxon>Bacillales</taxon>
        <taxon>Bacillaceae</taxon>
        <taxon>Alkalibacillus</taxon>
    </lineage>
</organism>
<proteinExistence type="inferred from homology"/>
<dbReference type="EMBL" id="BJYA01000001">
    <property type="protein sequence ID" value="GEN44384.1"/>
    <property type="molecule type" value="Genomic_DNA"/>
</dbReference>
<dbReference type="GO" id="GO:0008902">
    <property type="term" value="F:hydroxymethylpyrimidine kinase activity"/>
    <property type="evidence" value="ECO:0007669"/>
    <property type="project" value="TreeGrafter"/>
</dbReference>
<evidence type="ECO:0000256" key="6">
    <source>
        <dbReference type="ARBA" id="ARBA00022777"/>
    </source>
</evidence>
<sequence length="270" mass="29167">MKKVFVLAGSDTSGGAGIQADLKTYQELGVYGMTALTTIVAQNPTNSWAHDVYPMEINTVKAQVSTILDGIGVDIMKTGMLPTTEIIQLAADTIEKYNLDAVVDPVLACKGQDEPLYPENAKALRELLVPKALITTPNLFEAGQLAEMENITTVDEMKEAAKRIYDLGAKNVIVKGGSEVEGNKAIDVFYNGGDMITIENDVIDTPYNHGAGCTFASAVTASIVKGQSPEEAVRFAKQFITNAIEQSWKLNEYVGPVNQFANRDATTLQR</sequence>
<dbReference type="Gene3D" id="3.40.1190.20">
    <property type="match status" value="1"/>
</dbReference>
<dbReference type="CDD" id="cd01169">
    <property type="entry name" value="HMPP_kinase"/>
    <property type="match status" value="1"/>
</dbReference>
<keyword evidence="4" id="KW-0479">Metal-binding</keyword>
<dbReference type="GO" id="GO:0005524">
    <property type="term" value="F:ATP binding"/>
    <property type="evidence" value="ECO:0007669"/>
    <property type="project" value="UniProtKB-KW"/>
</dbReference>
<dbReference type="InterPro" id="IPR013749">
    <property type="entry name" value="PM/HMP-P_kinase-1"/>
</dbReference>
<evidence type="ECO:0000256" key="10">
    <source>
        <dbReference type="ARBA" id="ARBA00042348"/>
    </source>
</evidence>
<evidence type="ECO:0000256" key="1">
    <source>
        <dbReference type="ARBA" id="ARBA00009879"/>
    </source>
</evidence>
<name>A0A511VZW8_9BACI</name>
<protein>
    <recommendedName>
        <fullName evidence="2">pyridoxal kinase</fullName>
        <ecNumber evidence="2">2.7.1.35</ecNumber>
    </recommendedName>
    <alternativeName>
        <fullName evidence="10">PN/PL/PM kinase</fullName>
    </alternativeName>
    <alternativeName>
        <fullName evidence="11">Pyridoxal kinase</fullName>
    </alternativeName>
    <alternativeName>
        <fullName evidence="9">Pyridoxamine kinase</fullName>
    </alternativeName>
    <alternativeName>
        <fullName evidence="12">Vitamin B6 kinase</fullName>
    </alternativeName>
</protein>
<keyword evidence="8" id="KW-0460">Magnesium</keyword>
<dbReference type="NCBIfam" id="TIGR00097">
    <property type="entry name" value="HMP-P_kinase"/>
    <property type="match status" value="1"/>
</dbReference>
<gene>
    <name evidence="15" type="primary">pdxK</name>
    <name evidence="15" type="ORF">AHA02nite_01600</name>
</gene>
<dbReference type="EC" id="2.7.1.35" evidence="2"/>
<dbReference type="PANTHER" id="PTHR20858">
    <property type="entry name" value="PHOSPHOMETHYLPYRIMIDINE KINASE"/>
    <property type="match status" value="1"/>
</dbReference>
<dbReference type="InterPro" id="IPR004399">
    <property type="entry name" value="HMP/HMP-P_kinase_dom"/>
</dbReference>
<evidence type="ECO:0000256" key="7">
    <source>
        <dbReference type="ARBA" id="ARBA00022840"/>
    </source>
</evidence>
<evidence type="ECO:0000256" key="12">
    <source>
        <dbReference type="ARBA" id="ARBA00042531"/>
    </source>
</evidence>
<dbReference type="RefSeq" id="WP_146813422.1">
    <property type="nucleotide sequence ID" value="NZ_BJYA01000001.1"/>
</dbReference>
<dbReference type="GO" id="GO:0046872">
    <property type="term" value="F:metal ion binding"/>
    <property type="evidence" value="ECO:0007669"/>
    <property type="project" value="UniProtKB-KW"/>
</dbReference>
<evidence type="ECO:0000256" key="3">
    <source>
        <dbReference type="ARBA" id="ARBA00022679"/>
    </source>
</evidence>
<comment type="caution">
    <text evidence="15">The sequence shown here is derived from an EMBL/GenBank/DDBJ whole genome shotgun (WGS) entry which is preliminary data.</text>
</comment>
<evidence type="ECO:0000256" key="4">
    <source>
        <dbReference type="ARBA" id="ARBA00022723"/>
    </source>
</evidence>
<feature type="domain" description="Pyridoxamine kinase/Phosphomethylpyrimidine kinase" evidence="14">
    <location>
        <begin position="11"/>
        <end position="258"/>
    </location>
</feature>
<dbReference type="AlphaFoldDB" id="A0A511VZW8"/>
<dbReference type="Proteomes" id="UP000321440">
    <property type="component" value="Unassembled WGS sequence"/>
</dbReference>
<evidence type="ECO:0000313" key="16">
    <source>
        <dbReference type="Proteomes" id="UP000321440"/>
    </source>
</evidence>
<dbReference type="GO" id="GO:0009228">
    <property type="term" value="P:thiamine biosynthetic process"/>
    <property type="evidence" value="ECO:0007669"/>
    <property type="project" value="InterPro"/>
</dbReference>
<dbReference type="GO" id="GO:0005829">
    <property type="term" value="C:cytosol"/>
    <property type="evidence" value="ECO:0007669"/>
    <property type="project" value="TreeGrafter"/>
</dbReference>
<reference evidence="15 16" key="1">
    <citation type="submission" date="2019-07" db="EMBL/GenBank/DDBJ databases">
        <title>Whole genome shotgun sequence of Alkalibacillus haloalkaliphilus NBRC 103110.</title>
        <authorList>
            <person name="Hosoyama A."/>
            <person name="Uohara A."/>
            <person name="Ohji S."/>
            <person name="Ichikawa N."/>
        </authorList>
    </citation>
    <scope>NUCLEOTIDE SEQUENCE [LARGE SCALE GENOMIC DNA]</scope>
    <source>
        <strain evidence="15 16">NBRC 103110</strain>
    </source>
</reference>
<keyword evidence="6 15" id="KW-0418">Kinase</keyword>
<dbReference type="SUPFAM" id="SSF53613">
    <property type="entry name" value="Ribokinase-like"/>
    <property type="match status" value="1"/>
</dbReference>
<dbReference type="GO" id="GO:0008972">
    <property type="term" value="F:phosphomethylpyrimidine kinase activity"/>
    <property type="evidence" value="ECO:0007669"/>
    <property type="project" value="InterPro"/>
</dbReference>
<evidence type="ECO:0000313" key="15">
    <source>
        <dbReference type="EMBL" id="GEN44384.1"/>
    </source>
</evidence>
<evidence type="ECO:0000256" key="5">
    <source>
        <dbReference type="ARBA" id="ARBA00022741"/>
    </source>
</evidence>
<dbReference type="OrthoDB" id="9810880at2"/>
<dbReference type="InterPro" id="IPR029056">
    <property type="entry name" value="Ribokinase-like"/>
</dbReference>
<evidence type="ECO:0000256" key="11">
    <source>
        <dbReference type="ARBA" id="ARBA00042396"/>
    </source>
</evidence>
<keyword evidence="16" id="KW-1185">Reference proteome</keyword>
<evidence type="ECO:0000256" key="9">
    <source>
        <dbReference type="ARBA" id="ARBA00042307"/>
    </source>
</evidence>